<evidence type="ECO:0008006" key="5">
    <source>
        <dbReference type="Google" id="ProtNLM"/>
    </source>
</evidence>
<feature type="chain" id="PRO_5014329792" description="Pherophorin domain-containing protein" evidence="2">
    <location>
        <begin position="23"/>
        <end position="544"/>
    </location>
</feature>
<evidence type="ECO:0000313" key="4">
    <source>
        <dbReference type="Proteomes" id="UP000236333"/>
    </source>
</evidence>
<evidence type="ECO:0000256" key="2">
    <source>
        <dbReference type="SAM" id="SignalP"/>
    </source>
</evidence>
<proteinExistence type="predicted"/>
<dbReference type="EMBL" id="PGGS01000081">
    <property type="protein sequence ID" value="PNH09706.1"/>
    <property type="molecule type" value="Genomic_DNA"/>
</dbReference>
<feature type="compositionally biased region" description="Low complexity" evidence="1">
    <location>
        <begin position="163"/>
        <end position="184"/>
    </location>
</feature>
<protein>
    <recommendedName>
        <fullName evidence="5">Pherophorin domain-containing protein</fullName>
    </recommendedName>
</protein>
<feature type="region of interest" description="Disordered" evidence="1">
    <location>
        <begin position="163"/>
        <end position="281"/>
    </location>
</feature>
<reference evidence="3 4" key="1">
    <citation type="journal article" date="2017" name="Mol. Biol. Evol.">
        <title>The 4-celled Tetrabaena socialis nuclear genome reveals the essential components for genetic control of cell number at the origin of multicellularity in the volvocine lineage.</title>
        <authorList>
            <person name="Featherston J."/>
            <person name="Arakaki Y."/>
            <person name="Hanschen E.R."/>
            <person name="Ferris P.J."/>
            <person name="Michod R.E."/>
            <person name="Olson B.J.S.C."/>
            <person name="Nozaki H."/>
            <person name="Durand P.M."/>
        </authorList>
    </citation>
    <scope>NUCLEOTIDE SEQUENCE [LARGE SCALE GENOMIC DNA]</scope>
    <source>
        <strain evidence="3 4">NIES-571</strain>
    </source>
</reference>
<feature type="compositionally biased region" description="Gly residues" evidence="1">
    <location>
        <begin position="475"/>
        <end position="486"/>
    </location>
</feature>
<feature type="signal peptide" evidence="2">
    <location>
        <begin position="1"/>
        <end position="22"/>
    </location>
</feature>
<accession>A0A2J8AB08</accession>
<gene>
    <name evidence="3" type="ORF">TSOC_003680</name>
</gene>
<comment type="caution">
    <text evidence="3">The sequence shown here is derived from an EMBL/GenBank/DDBJ whole genome shotgun (WGS) entry which is preliminary data.</text>
</comment>
<dbReference type="PRINTS" id="PR01217">
    <property type="entry name" value="PRICHEXTENSN"/>
</dbReference>
<dbReference type="Proteomes" id="UP000236333">
    <property type="component" value="Unassembled WGS sequence"/>
</dbReference>
<organism evidence="3 4">
    <name type="scientific">Tetrabaena socialis</name>
    <dbReference type="NCBI Taxonomy" id="47790"/>
    <lineage>
        <taxon>Eukaryota</taxon>
        <taxon>Viridiplantae</taxon>
        <taxon>Chlorophyta</taxon>
        <taxon>core chlorophytes</taxon>
        <taxon>Chlorophyceae</taxon>
        <taxon>CS clade</taxon>
        <taxon>Chlamydomonadales</taxon>
        <taxon>Tetrabaenaceae</taxon>
        <taxon>Tetrabaena</taxon>
    </lineage>
</organism>
<evidence type="ECO:0000256" key="1">
    <source>
        <dbReference type="SAM" id="MobiDB-lite"/>
    </source>
</evidence>
<dbReference type="AlphaFoldDB" id="A0A2J8AB08"/>
<feature type="compositionally biased region" description="Basic residues" evidence="1">
    <location>
        <begin position="268"/>
        <end position="278"/>
    </location>
</feature>
<feature type="region of interest" description="Disordered" evidence="1">
    <location>
        <begin position="468"/>
        <end position="490"/>
    </location>
</feature>
<dbReference type="OrthoDB" id="545621at2759"/>
<feature type="compositionally biased region" description="Pro residues" evidence="1">
    <location>
        <begin position="185"/>
        <end position="232"/>
    </location>
</feature>
<name>A0A2J8AB08_9CHLO</name>
<keyword evidence="2" id="KW-0732">Signal</keyword>
<keyword evidence="4" id="KW-1185">Reference proteome</keyword>
<sequence>MERVWLLPAALLMALALRSAAAGMLSCTGILYLKTRQAGDQFNVSLTAMTGANNITVVSDLAQEPKAPSGKSWDDSVNSLRLMCTCTMGDCSADYPKVILRVFADPQFRKTGGGDNISIPCTASADMASCSGGLMAMPAKWGSRTSAVALLYDLKDYVLPLKKGPSTHGSSPKPSTPKPSAKPSSPKPSTSPKPGSPKPSTPTPAPKPSSPKPDASPKPSSPKPSSPNPALPKPGRNLLAGAASPKPAAPSPKHSKTHGNKPSSSPKPSHKPGHHGRRFLAAATPSPKPAAMACAALLAGLVLAVLASNAAAGSVDCTATLYQKTFFGGETFNISLLASGTPAKTVVYDLAKVPPAANGKSWDDILNSVRLLCTCTMGDCSADYPLLLLRVFAEPQYRMHNGGDNFTMACTASADGASCSNSRTAMPAGWGSRTSAVAVLYDMSAYVLPLKIGQQGCGGTRGERAAAAEGEAGAEAGGGAGGGAGAAAGRSPVSVVSSSATQACATTSAVQLSGTRPPAHLYASAPADQMAVHCPQSAGRSAAR</sequence>
<evidence type="ECO:0000313" key="3">
    <source>
        <dbReference type="EMBL" id="PNH09706.1"/>
    </source>
</evidence>